<keyword evidence="3" id="KW-1003">Cell membrane</keyword>
<organism evidence="9 10">
    <name type="scientific">Alkalibacterium kapii</name>
    <dbReference type="NCBI Taxonomy" id="426704"/>
    <lineage>
        <taxon>Bacteria</taxon>
        <taxon>Bacillati</taxon>
        <taxon>Bacillota</taxon>
        <taxon>Bacilli</taxon>
        <taxon>Lactobacillales</taxon>
        <taxon>Carnobacteriaceae</taxon>
        <taxon>Alkalibacterium</taxon>
    </lineage>
</organism>
<evidence type="ECO:0000256" key="7">
    <source>
        <dbReference type="SAM" id="Phobius"/>
    </source>
</evidence>
<evidence type="ECO:0000256" key="5">
    <source>
        <dbReference type="ARBA" id="ARBA00022989"/>
    </source>
</evidence>
<dbReference type="Proteomes" id="UP000321662">
    <property type="component" value="Unassembled WGS sequence"/>
</dbReference>
<keyword evidence="4 7" id="KW-0812">Transmembrane</keyword>
<feature type="transmembrane region" description="Helical" evidence="7">
    <location>
        <begin position="55"/>
        <end position="72"/>
    </location>
</feature>
<evidence type="ECO:0000259" key="8">
    <source>
        <dbReference type="Pfam" id="PF00924"/>
    </source>
</evidence>
<comment type="similarity">
    <text evidence="2">Belongs to the MscS (TC 1.A.23) family.</text>
</comment>
<gene>
    <name evidence="9" type="ORF">AKA01nite_13530</name>
</gene>
<dbReference type="PANTHER" id="PTHR30566:SF5">
    <property type="entry name" value="MECHANOSENSITIVE ION CHANNEL PROTEIN 1, MITOCHONDRIAL-RELATED"/>
    <property type="match status" value="1"/>
</dbReference>
<dbReference type="InterPro" id="IPR006685">
    <property type="entry name" value="MscS_channel_2nd"/>
</dbReference>
<feature type="transmembrane region" description="Helical" evidence="7">
    <location>
        <begin position="92"/>
        <end position="113"/>
    </location>
</feature>
<dbReference type="Pfam" id="PF00924">
    <property type="entry name" value="MS_channel_2nd"/>
    <property type="match status" value="1"/>
</dbReference>
<evidence type="ECO:0000256" key="6">
    <source>
        <dbReference type="ARBA" id="ARBA00023136"/>
    </source>
</evidence>
<reference evidence="9 10" key="1">
    <citation type="submission" date="2019-07" db="EMBL/GenBank/DDBJ databases">
        <title>Whole genome shotgun sequence of Alkalibacterium kapii NBRC 103247.</title>
        <authorList>
            <person name="Hosoyama A."/>
            <person name="Uohara A."/>
            <person name="Ohji S."/>
            <person name="Ichikawa N."/>
        </authorList>
    </citation>
    <scope>NUCLEOTIDE SEQUENCE [LARGE SCALE GENOMIC DNA]</scope>
    <source>
        <strain evidence="9 10">NBRC 103247</strain>
    </source>
</reference>
<dbReference type="InterPro" id="IPR011014">
    <property type="entry name" value="MscS_channel_TM-2"/>
</dbReference>
<keyword evidence="6 7" id="KW-0472">Membrane</keyword>
<evidence type="ECO:0000256" key="1">
    <source>
        <dbReference type="ARBA" id="ARBA00004651"/>
    </source>
</evidence>
<dbReference type="SUPFAM" id="SSF82689">
    <property type="entry name" value="Mechanosensitive channel protein MscS (YggB), C-terminal domain"/>
    <property type="match status" value="1"/>
</dbReference>
<comment type="caution">
    <text evidence="9">The sequence shown here is derived from an EMBL/GenBank/DDBJ whole genome shotgun (WGS) entry which is preliminary data.</text>
</comment>
<dbReference type="OrthoDB" id="9809206at2"/>
<dbReference type="EMBL" id="BJUY01000018">
    <property type="protein sequence ID" value="GEK91731.1"/>
    <property type="molecule type" value="Genomic_DNA"/>
</dbReference>
<protein>
    <submittedName>
        <fullName evidence="9">Mechanosensitive ion channel protein MscS</fullName>
    </submittedName>
</protein>
<accession>A0A511AX78</accession>
<evidence type="ECO:0000256" key="4">
    <source>
        <dbReference type="ARBA" id="ARBA00022692"/>
    </source>
</evidence>
<dbReference type="InterPro" id="IPR011066">
    <property type="entry name" value="MscS_channel_C_sf"/>
</dbReference>
<dbReference type="SUPFAM" id="SSF82861">
    <property type="entry name" value="Mechanosensitive channel protein MscS (YggB), transmembrane region"/>
    <property type="match status" value="1"/>
</dbReference>
<dbReference type="GO" id="GO:0005886">
    <property type="term" value="C:plasma membrane"/>
    <property type="evidence" value="ECO:0007669"/>
    <property type="project" value="UniProtKB-SubCell"/>
</dbReference>
<dbReference type="SUPFAM" id="SSF50182">
    <property type="entry name" value="Sm-like ribonucleoproteins"/>
    <property type="match status" value="1"/>
</dbReference>
<dbReference type="Gene3D" id="3.30.70.100">
    <property type="match status" value="1"/>
</dbReference>
<sequence length="300" mass="34955">MKEWITQFTEANPLLTNIIFFALIIIIILIIRRFTMNRLYKQYKSSENWYVTQKIARWMSNVIFALSFIYIFGNDLSGFTTAIGLAGAGITYALREVIVSFAGWFAIMFGDFFKTGDRVLLGGSKGDVVDIGILRTTLMELGEWVEGDQYTGRIVRVANSYIFNSPVYNYNADFKFLWDELHVPLHFESDIPLAKKIILQIAEETIGDYNEQAELEWHKMKRRYRIEHASLKSQVFAAFDDNFVTLSLRYIVDTRERRGVKDRISIAILEQFEKESDRIELASETFEIVHQERRQKTGNF</sequence>
<dbReference type="AlphaFoldDB" id="A0A511AX78"/>
<keyword evidence="10" id="KW-1185">Reference proteome</keyword>
<comment type="subcellular location">
    <subcellularLocation>
        <location evidence="1">Cell membrane</location>
        <topology evidence="1">Multi-pass membrane protein</topology>
    </subcellularLocation>
</comment>
<evidence type="ECO:0000256" key="2">
    <source>
        <dbReference type="ARBA" id="ARBA00008017"/>
    </source>
</evidence>
<dbReference type="Gene3D" id="2.30.30.60">
    <property type="match status" value="1"/>
</dbReference>
<dbReference type="InterPro" id="IPR010920">
    <property type="entry name" value="LSM_dom_sf"/>
</dbReference>
<dbReference type="RefSeq" id="WP_146924557.1">
    <property type="nucleotide sequence ID" value="NZ_BJUY01000018.1"/>
</dbReference>
<dbReference type="GO" id="GO:0055085">
    <property type="term" value="P:transmembrane transport"/>
    <property type="evidence" value="ECO:0007669"/>
    <property type="project" value="InterPro"/>
</dbReference>
<keyword evidence="5 7" id="KW-1133">Transmembrane helix</keyword>
<dbReference type="InterPro" id="IPR023408">
    <property type="entry name" value="MscS_beta-dom_sf"/>
</dbReference>
<proteinExistence type="inferred from homology"/>
<evidence type="ECO:0000313" key="10">
    <source>
        <dbReference type="Proteomes" id="UP000321662"/>
    </source>
</evidence>
<name>A0A511AX78_9LACT</name>
<feature type="transmembrane region" description="Helical" evidence="7">
    <location>
        <begin position="14"/>
        <end position="34"/>
    </location>
</feature>
<feature type="domain" description="Mechanosensitive ion channel MscS" evidence="8">
    <location>
        <begin position="97"/>
        <end position="171"/>
    </location>
</feature>
<dbReference type="PANTHER" id="PTHR30566">
    <property type="entry name" value="YNAI-RELATED MECHANOSENSITIVE ION CHANNEL"/>
    <property type="match status" value="1"/>
</dbReference>
<evidence type="ECO:0000256" key="3">
    <source>
        <dbReference type="ARBA" id="ARBA00022475"/>
    </source>
</evidence>
<evidence type="ECO:0000313" key="9">
    <source>
        <dbReference type="EMBL" id="GEK91731.1"/>
    </source>
</evidence>